<accession>A0A420I899</accession>
<proteinExistence type="predicted"/>
<evidence type="ECO:0000256" key="4">
    <source>
        <dbReference type="ARBA" id="ARBA00023136"/>
    </source>
</evidence>
<comment type="subcellular location">
    <subcellularLocation>
        <location evidence="1">Membrane</location>
        <topology evidence="1">Single-pass membrane protein</topology>
    </subcellularLocation>
</comment>
<comment type="caution">
    <text evidence="7">The sequence shown here is derived from an EMBL/GenBank/DDBJ whole genome shotgun (WGS) entry which is preliminary data.</text>
</comment>
<protein>
    <submittedName>
        <fullName evidence="7">Protein MNN4</fullName>
    </submittedName>
</protein>
<feature type="non-terminal residue" evidence="7">
    <location>
        <position position="268"/>
    </location>
</feature>
<evidence type="ECO:0000313" key="7">
    <source>
        <dbReference type="EMBL" id="RKF65864.1"/>
    </source>
</evidence>
<dbReference type="PANTHER" id="PTHR15407:SF28">
    <property type="entry name" value="RIBITOL-5-PHOSPHATE TRANSFERASE FKTN"/>
    <property type="match status" value="1"/>
</dbReference>
<evidence type="ECO:0000259" key="6">
    <source>
        <dbReference type="Pfam" id="PF04991"/>
    </source>
</evidence>
<dbReference type="GO" id="GO:0009100">
    <property type="term" value="P:glycoprotein metabolic process"/>
    <property type="evidence" value="ECO:0007669"/>
    <property type="project" value="UniProtKB-ARBA"/>
</dbReference>
<reference evidence="7 8" key="1">
    <citation type="journal article" date="2018" name="BMC Genomics">
        <title>Comparative genome analyses reveal sequence features reflecting distinct modes of host-adaptation between dicot and monocot powdery mildew.</title>
        <authorList>
            <person name="Wu Y."/>
            <person name="Ma X."/>
            <person name="Pan Z."/>
            <person name="Kale S.D."/>
            <person name="Song Y."/>
            <person name="King H."/>
            <person name="Zhang Q."/>
            <person name="Presley C."/>
            <person name="Deng X."/>
            <person name="Wei C.I."/>
            <person name="Xiao S."/>
        </authorList>
    </citation>
    <scope>NUCLEOTIDE SEQUENCE [LARGE SCALE GENOMIC DNA]</scope>
    <source>
        <strain evidence="7">UMSG2</strain>
    </source>
</reference>
<name>A0A420I899_9PEZI</name>
<dbReference type="AlphaFoldDB" id="A0A420I899"/>
<dbReference type="SMR" id="A0A420I899"/>
<organism evidence="7 8">
    <name type="scientific">Erysiphe neolycopersici</name>
    <dbReference type="NCBI Taxonomy" id="212602"/>
    <lineage>
        <taxon>Eukaryota</taxon>
        <taxon>Fungi</taxon>
        <taxon>Dikarya</taxon>
        <taxon>Ascomycota</taxon>
        <taxon>Pezizomycotina</taxon>
        <taxon>Leotiomycetes</taxon>
        <taxon>Erysiphales</taxon>
        <taxon>Erysiphaceae</taxon>
        <taxon>Erysiphe</taxon>
    </lineage>
</organism>
<keyword evidence="4 5" id="KW-0472">Membrane</keyword>
<sequence length="268" mass="31662">MILHKPLAMMPLMTFFCVFIIHNYLWLFTAAFPTHLKADPGEQQKQAEPKYFFEAGATVELERYDIRYFSGVVTSEEKLETLQHLIRSYMTVFQNNKIETWIAHGTLLGWWWNGKILPWDGDLDTQVSDSTLKWLATNMNMTIHDFKFTESVDSYKSRQYLLDVNPYAENRSRGNGNNVIDARWIDTKNRLFIDITGLSEVEPGILSCRNNYRYRVSDIYPLRESKFEGVTVKTPYNFKPILIEEYSNRALESTTYYGYHWVPEQREW</sequence>
<dbReference type="STRING" id="212602.A0A420I899"/>
<evidence type="ECO:0000256" key="1">
    <source>
        <dbReference type="ARBA" id="ARBA00004167"/>
    </source>
</evidence>
<evidence type="ECO:0000256" key="2">
    <source>
        <dbReference type="ARBA" id="ARBA00022692"/>
    </source>
</evidence>
<evidence type="ECO:0000313" key="8">
    <source>
        <dbReference type="Proteomes" id="UP000286134"/>
    </source>
</evidence>
<keyword evidence="3 5" id="KW-1133">Transmembrane helix</keyword>
<gene>
    <name evidence="7" type="ORF">OnM2_002046</name>
</gene>
<dbReference type="InterPro" id="IPR009644">
    <property type="entry name" value="FKTN/MNN4/W02B3.4-1"/>
</dbReference>
<dbReference type="OrthoDB" id="444255at2759"/>
<keyword evidence="2 5" id="KW-0812">Transmembrane</keyword>
<dbReference type="GO" id="GO:0016020">
    <property type="term" value="C:membrane"/>
    <property type="evidence" value="ECO:0007669"/>
    <property type="project" value="UniProtKB-SubCell"/>
</dbReference>
<evidence type="ECO:0000256" key="3">
    <source>
        <dbReference type="ARBA" id="ARBA00022989"/>
    </source>
</evidence>
<dbReference type="Proteomes" id="UP000286134">
    <property type="component" value="Unassembled WGS sequence"/>
</dbReference>
<evidence type="ECO:0000256" key="5">
    <source>
        <dbReference type="SAM" id="Phobius"/>
    </source>
</evidence>
<dbReference type="Pfam" id="PF04991">
    <property type="entry name" value="LicD"/>
    <property type="match status" value="1"/>
</dbReference>
<feature type="domain" description="LicD/FKTN/FKRP nucleotidyltransferase" evidence="6">
    <location>
        <begin position="94"/>
        <end position="201"/>
    </location>
</feature>
<dbReference type="EMBL" id="MCFK01000224">
    <property type="protein sequence ID" value="RKF65864.1"/>
    <property type="molecule type" value="Genomic_DNA"/>
</dbReference>
<keyword evidence="8" id="KW-1185">Reference proteome</keyword>
<feature type="transmembrane region" description="Helical" evidence="5">
    <location>
        <begin position="7"/>
        <end position="27"/>
    </location>
</feature>
<dbReference type="InterPro" id="IPR007074">
    <property type="entry name" value="LicD/FKTN/FKRP_NTP_transf"/>
</dbReference>
<dbReference type="PANTHER" id="PTHR15407">
    <property type="entry name" value="FUKUTIN-RELATED"/>
    <property type="match status" value="1"/>
</dbReference>